<sequence length="83" mass="9804">MTRGNPFKQRRYLREQKGCPCPVTPCESLECEEPRDDFESENPHFWQNPDPLGVNLNFYFVNELSGFEPCTELPGYDRPCFQR</sequence>
<proteinExistence type="predicted"/>
<evidence type="ECO:0000313" key="2">
    <source>
        <dbReference type="Proteomes" id="UP000219356"/>
    </source>
</evidence>
<accession>A0A285NKI5</accession>
<dbReference type="Proteomes" id="UP000219356">
    <property type="component" value="Unassembled WGS sequence"/>
</dbReference>
<gene>
    <name evidence="1" type="ORF">SAMN05421503_1464</name>
</gene>
<organism evidence="1 2">
    <name type="scientific">Terribacillus aidingensis</name>
    <dbReference type="NCBI Taxonomy" id="586416"/>
    <lineage>
        <taxon>Bacteria</taxon>
        <taxon>Bacillati</taxon>
        <taxon>Bacillota</taxon>
        <taxon>Bacilli</taxon>
        <taxon>Bacillales</taxon>
        <taxon>Bacillaceae</taxon>
        <taxon>Terribacillus</taxon>
    </lineage>
</organism>
<evidence type="ECO:0000313" key="1">
    <source>
        <dbReference type="EMBL" id="SNZ10010.1"/>
    </source>
</evidence>
<dbReference type="EMBL" id="OBEK01000002">
    <property type="protein sequence ID" value="SNZ10010.1"/>
    <property type="molecule type" value="Genomic_DNA"/>
</dbReference>
<dbReference type="AlphaFoldDB" id="A0A285NKI5"/>
<reference evidence="2" key="1">
    <citation type="submission" date="2017-09" db="EMBL/GenBank/DDBJ databases">
        <authorList>
            <person name="Varghese N."/>
            <person name="Submissions S."/>
        </authorList>
    </citation>
    <scope>NUCLEOTIDE SEQUENCE [LARGE SCALE GENOMIC DNA]</scope>
    <source>
        <strain evidence="2">CGMCC 1.8913</strain>
    </source>
</reference>
<keyword evidence="2" id="KW-1185">Reference proteome</keyword>
<protein>
    <submittedName>
        <fullName evidence="1">Uncharacterized protein</fullName>
    </submittedName>
</protein>
<name>A0A285NKI5_9BACI</name>